<dbReference type="AlphaFoldDB" id="B0DV01"/>
<dbReference type="RefSeq" id="XP_001887706.1">
    <property type="nucleotide sequence ID" value="XM_001887671.1"/>
</dbReference>
<dbReference type="Proteomes" id="UP000001194">
    <property type="component" value="Unassembled WGS sequence"/>
</dbReference>
<evidence type="ECO:0000313" key="2">
    <source>
        <dbReference type="EMBL" id="EDQ99883.1"/>
    </source>
</evidence>
<feature type="region of interest" description="Disordered" evidence="1">
    <location>
        <begin position="235"/>
        <end position="258"/>
    </location>
</feature>
<dbReference type="EMBL" id="DS547157">
    <property type="protein sequence ID" value="EDQ99883.1"/>
    <property type="molecule type" value="Genomic_DNA"/>
</dbReference>
<evidence type="ECO:0000256" key="1">
    <source>
        <dbReference type="SAM" id="MobiDB-lite"/>
    </source>
</evidence>
<dbReference type="GeneID" id="6085129"/>
<protein>
    <submittedName>
        <fullName evidence="3">Predicted protein</fullName>
    </submittedName>
</protein>
<evidence type="ECO:0000313" key="4">
    <source>
        <dbReference type="Proteomes" id="UP000001194"/>
    </source>
</evidence>
<evidence type="ECO:0000313" key="3">
    <source>
        <dbReference type="EMBL" id="EDR01630.1"/>
    </source>
</evidence>
<dbReference type="EMBL" id="DS547137">
    <property type="protein sequence ID" value="EDR01630.1"/>
    <property type="molecule type" value="Genomic_DNA"/>
</dbReference>
<dbReference type="InParanoid" id="B0DV01"/>
<feature type="compositionally biased region" description="Pro residues" evidence="1">
    <location>
        <begin position="241"/>
        <end position="250"/>
    </location>
</feature>
<reference evidence="3 4" key="1">
    <citation type="journal article" date="2008" name="Nature">
        <title>The genome of Laccaria bicolor provides insights into mycorrhizal symbiosis.</title>
        <authorList>
            <person name="Martin F."/>
            <person name="Aerts A."/>
            <person name="Ahren D."/>
            <person name="Brun A."/>
            <person name="Danchin E.G.J."/>
            <person name="Duchaussoy F."/>
            <person name="Gibon J."/>
            <person name="Kohler A."/>
            <person name="Lindquist E."/>
            <person name="Pereda V."/>
            <person name="Salamov A."/>
            <person name="Shapiro H.J."/>
            <person name="Wuyts J."/>
            <person name="Blaudez D."/>
            <person name="Buee M."/>
            <person name="Brokstein P."/>
            <person name="Canbaeck B."/>
            <person name="Cohen D."/>
            <person name="Courty P.E."/>
            <person name="Coutinho P.M."/>
            <person name="Delaruelle C."/>
            <person name="Detter J.C."/>
            <person name="Deveau A."/>
            <person name="DiFazio S."/>
            <person name="Duplessis S."/>
            <person name="Fraissinet-Tachet L."/>
            <person name="Lucic E."/>
            <person name="Frey-Klett P."/>
            <person name="Fourrey C."/>
            <person name="Feussner I."/>
            <person name="Gay G."/>
            <person name="Grimwood J."/>
            <person name="Hoegger P.J."/>
            <person name="Jain P."/>
            <person name="Kilaru S."/>
            <person name="Labbe J."/>
            <person name="Lin Y.C."/>
            <person name="Legue V."/>
            <person name="Le Tacon F."/>
            <person name="Marmeisse R."/>
            <person name="Melayah D."/>
            <person name="Montanini B."/>
            <person name="Muratet M."/>
            <person name="Nehls U."/>
            <person name="Niculita-Hirzel H."/>
            <person name="Oudot-Le Secq M.P."/>
            <person name="Peter M."/>
            <person name="Quesneville H."/>
            <person name="Rajashekar B."/>
            <person name="Reich M."/>
            <person name="Rouhier N."/>
            <person name="Schmutz J."/>
            <person name="Yin T."/>
            <person name="Chalot M."/>
            <person name="Henrissat B."/>
            <person name="Kuees U."/>
            <person name="Lucas S."/>
            <person name="Van de Peer Y."/>
            <person name="Podila G.K."/>
            <person name="Polle A."/>
            <person name="Pukkila P.J."/>
            <person name="Richardson P.M."/>
            <person name="Rouze P."/>
            <person name="Sanders I.R."/>
            <person name="Stajich J.E."/>
            <person name="Tunlid A."/>
            <person name="Tuskan G."/>
            <person name="Grigoriev I.V."/>
        </authorList>
    </citation>
    <scope>NUCLEOTIDE SEQUENCE [LARGE SCALE GENOMIC DNA]</scope>
    <source>
        <strain evidence="4">S238N-H82 / ATCC MYA-4686</strain>
    </source>
</reference>
<gene>
    <name evidence="3" type="ORF">LACBIDRAFT_310737</name>
    <name evidence="2" type="ORF">LACBIDRAFT_334628</name>
</gene>
<accession>B0DV01</accession>
<sequence length="499" mass="56194">MPFTHGFPRADIHELLSPDLLHQIIKGTFKDHLVTWVTEYIEATYSPAEARQILADIDRRIATAPPFPGLRRFPEGRGFKQWTGDDSKALMKVYLPAIMGHVPPQMVRAISAFMEFCYLVRRSVIDDDDLIAIDNAVADFHRERVAFNAIRPDGYSLPRQHSIVHYKFLIQEFGAPNGLCSSITESRHIAAVKEPWRRSSRFEALGQMLVTNQRLDKLAAARVNFQARGMLNASMFSGHDPPGPQLPPTTRPEVEEDDDGGAVDGDILGEVTLARKPLPRLPREVTALADQLGTPELPELVRRFLYQQENPDSLIPLGLVPLDNCPSLSHVKVRVYASALATYFAPSDKSGTRGMFRERIRAVSSWRKGPPRYDCAFVEQDSNLEGFRGLLVARVRSFLSIRHHGIAHPCALVSWYSVIGDQPCPDTRMWKVKPDLDDLGNPLLDIVHLDSVLRNAHLMGVCDGATRLPHNFNFNDSLDSFQAFYVNKYIDYHAHEIAF</sequence>
<dbReference type="InterPro" id="IPR041078">
    <property type="entry name" value="Plavaka"/>
</dbReference>
<organism evidence="4">
    <name type="scientific">Laccaria bicolor (strain S238N-H82 / ATCC MYA-4686)</name>
    <name type="common">Bicoloured deceiver</name>
    <name type="synonym">Laccaria laccata var. bicolor</name>
    <dbReference type="NCBI Taxonomy" id="486041"/>
    <lineage>
        <taxon>Eukaryota</taxon>
        <taxon>Fungi</taxon>
        <taxon>Dikarya</taxon>
        <taxon>Basidiomycota</taxon>
        <taxon>Agaricomycotina</taxon>
        <taxon>Agaricomycetes</taxon>
        <taxon>Agaricomycetidae</taxon>
        <taxon>Agaricales</taxon>
        <taxon>Agaricineae</taxon>
        <taxon>Hydnangiaceae</taxon>
        <taxon>Laccaria</taxon>
    </lineage>
</organism>
<dbReference type="GeneID" id="6083391"/>
<dbReference type="KEGG" id="lbc:LACBIDRAFT_310737"/>
<proteinExistence type="predicted"/>
<dbReference type="RefSeq" id="XP_001889426.1">
    <property type="nucleotide sequence ID" value="XM_001889391.1"/>
</dbReference>
<dbReference type="OrthoDB" id="3199698at2759"/>
<dbReference type="Pfam" id="PF18759">
    <property type="entry name" value="Plavaka"/>
    <property type="match status" value="1"/>
</dbReference>
<dbReference type="KEGG" id="lbc:LACBIDRAFT_334628"/>
<keyword evidence="4" id="KW-1185">Reference proteome</keyword>
<dbReference type="HOGENOM" id="CLU_006344_1_2_1"/>
<name>B0DV01_LACBS</name>